<name>A0A6C0QY44_9BACL</name>
<accession>A0A6C0QY44</accession>
<gene>
    <name evidence="1" type="ORF">ERICV_04562</name>
</gene>
<dbReference type="RefSeq" id="WP_024093187.1">
    <property type="nucleotide sequence ID" value="NZ_CP019651.1"/>
</dbReference>
<dbReference type="EMBL" id="CP019717">
    <property type="protein sequence ID" value="QHZ53603.1"/>
    <property type="molecule type" value="Genomic_DNA"/>
</dbReference>
<sequence length="45" mass="5320">MRRTKYSNEFKVQVVKEALETRNKAAVARRYELASNMLTSMDKRV</sequence>
<dbReference type="GO" id="GO:0003677">
    <property type="term" value="F:DNA binding"/>
    <property type="evidence" value="ECO:0007669"/>
    <property type="project" value="InterPro"/>
</dbReference>
<dbReference type="SUPFAM" id="SSF46689">
    <property type="entry name" value="Homeodomain-like"/>
    <property type="match status" value="1"/>
</dbReference>
<dbReference type="AlphaFoldDB" id="A0A6C0QY44"/>
<reference evidence="1 2" key="1">
    <citation type="journal article" date="2020" name="Int. J. Med. Microbiol.">
        <title>Discovery of Paenibacillus larvae ERIC V: Phenotypic and genomic comparison to genotypes ERIC I-IV reveal different inventories of virulence factors which correlate with epidemiological prevalences of American Foulbrood.</title>
        <authorList>
            <person name="Beims H."/>
            <person name="Bunk B."/>
            <person name="Erler S."/>
            <person name="Mohr K.I."/>
            <person name="Sproer C."/>
            <person name="Pradella S."/>
            <person name="Gunther G."/>
            <person name="Rohde M."/>
            <person name="von der Ohe W."/>
            <person name="Steinert M."/>
        </authorList>
    </citation>
    <scope>NUCLEOTIDE SEQUENCE [LARGE SCALE GENOMIC DNA]</scope>
    <source>
        <strain evidence="1">Eric_V</strain>
    </source>
</reference>
<evidence type="ECO:0000313" key="2">
    <source>
        <dbReference type="Proteomes" id="UP000464330"/>
    </source>
</evidence>
<proteinExistence type="predicted"/>
<dbReference type="Proteomes" id="UP000464330">
    <property type="component" value="Chromosome"/>
</dbReference>
<dbReference type="GO" id="GO:0006313">
    <property type="term" value="P:DNA transposition"/>
    <property type="evidence" value="ECO:0007669"/>
    <property type="project" value="InterPro"/>
</dbReference>
<evidence type="ECO:0000313" key="1">
    <source>
        <dbReference type="EMBL" id="QHZ53603.1"/>
    </source>
</evidence>
<dbReference type="InterPro" id="IPR002514">
    <property type="entry name" value="Transposase_8"/>
</dbReference>
<organism evidence="1 2">
    <name type="scientific">Paenibacillus larvae subsp. larvae</name>
    <dbReference type="NCBI Taxonomy" id="147375"/>
    <lineage>
        <taxon>Bacteria</taxon>
        <taxon>Bacillati</taxon>
        <taxon>Bacillota</taxon>
        <taxon>Bacilli</taxon>
        <taxon>Bacillales</taxon>
        <taxon>Paenibacillaceae</taxon>
        <taxon>Paenibacillus</taxon>
    </lineage>
</organism>
<dbReference type="Pfam" id="PF01527">
    <property type="entry name" value="HTH_Tnp_1"/>
    <property type="match status" value="1"/>
</dbReference>
<protein>
    <submittedName>
        <fullName evidence="1">Transposase IS3/IS911 family protein</fullName>
    </submittedName>
</protein>
<dbReference type="GO" id="GO:0004803">
    <property type="term" value="F:transposase activity"/>
    <property type="evidence" value="ECO:0007669"/>
    <property type="project" value="InterPro"/>
</dbReference>
<dbReference type="InterPro" id="IPR009057">
    <property type="entry name" value="Homeodomain-like_sf"/>
</dbReference>